<dbReference type="PROSITE" id="PS50940">
    <property type="entry name" value="CHIT_BIND_II"/>
    <property type="match status" value="3"/>
</dbReference>
<evidence type="ECO:0000313" key="11">
    <source>
        <dbReference type="Proteomes" id="UP000002320"/>
    </source>
</evidence>
<reference evidence="9" key="1">
    <citation type="submission" date="2007-03" db="EMBL/GenBank/DDBJ databases">
        <title>Annotation of Culex pipiens quinquefasciatus.</title>
        <authorList>
            <consortium name="The Broad Institute Genome Sequencing Platform"/>
            <person name="Atkinson P.W."/>
            <person name="Hemingway J."/>
            <person name="Christensen B.M."/>
            <person name="Higgs S."/>
            <person name="Kodira C."/>
            <person name="Hannick L."/>
            <person name="Megy K."/>
            <person name="O'Leary S."/>
            <person name="Pearson M."/>
            <person name="Haas B.J."/>
            <person name="Mauceli E."/>
            <person name="Wortman J.R."/>
            <person name="Lee N.H."/>
            <person name="Guigo R."/>
            <person name="Stanke M."/>
            <person name="Alvarado L."/>
            <person name="Amedeo P."/>
            <person name="Antoine C.H."/>
            <person name="Arensburger P."/>
            <person name="Bidwell S.L."/>
            <person name="Crawford M."/>
            <person name="Camaro F."/>
            <person name="Devon K."/>
            <person name="Engels R."/>
            <person name="Hammond M."/>
            <person name="Howarth C."/>
            <person name="Koehrsen M."/>
            <person name="Lawson D."/>
            <person name="Montgomery P."/>
            <person name="Nene V."/>
            <person name="Nusbaum C."/>
            <person name="Puiu D."/>
            <person name="Romero-Severson J."/>
            <person name="Severson D.W."/>
            <person name="Shumway M."/>
            <person name="Sisk P."/>
            <person name="Stolte C."/>
            <person name="Zeng Q."/>
            <person name="Eisenstadt E."/>
            <person name="Fraser-Liggett C."/>
            <person name="Strausberg R."/>
            <person name="Galagan J."/>
            <person name="Birren B."/>
            <person name="Collins F.H."/>
        </authorList>
    </citation>
    <scope>NUCLEOTIDE SEQUENCE [LARGE SCALE GENOMIC DNA]</scope>
    <source>
        <strain evidence="9">JHB</strain>
    </source>
</reference>
<dbReference type="GO" id="GO:0005576">
    <property type="term" value="C:extracellular region"/>
    <property type="evidence" value="ECO:0007669"/>
    <property type="project" value="InterPro"/>
</dbReference>
<dbReference type="VEuPathDB" id="VectorBase:CQUJHB014338"/>
<dbReference type="InterPro" id="IPR051940">
    <property type="entry name" value="Chitin_bind-dev_reg"/>
</dbReference>
<dbReference type="FunCoup" id="B0WAB4">
    <property type="interactions" value="31"/>
</dbReference>
<evidence type="ECO:0000256" key="3">
    <source>
        <dbReference type="ARBA" id="ARBA00022737"/>
    </source>
</evidence>
<dbReference type="Proteomes" id="UP000002320">
    <property type="component" value="Unassembled WGS sequence"/>
</dbReference>
<dbReference type="OrthoDB" id="6020543at2759"/>
<proteinExistence type="predicted"/>
<evidence type="ECO:0000256" key="6">
    <source>
        <dbReference type="SAM" id="MobiDB-lite"/>
    </source>
</evidence>
<sequence>MVKLLLIVFSVCLTAYAKSSEPPRTVECVSEQVDVWEFRPYPADCNLYIICMNGVGIVLQCPDELYFDPESELCDLPENVDCVAVTDSPPETEEPPTPPPTEEPGCNDRCVLQSSIWGGEVPDANDCSRFVNCMDNCKGATLTCPVGLYFNHLLSVCDLPERSECLLEVCVDQPIGLLASVNSCGHFFLCQSSTARVFTCSRNEIFYPVHGCLPGDPAQCEHPLQSQSIPDAPKEVQEKCDSQGSKFIRHPERCDVFYRCAKGQLFGRMCQQGLLFDETVGLCNLADEVDCVEV</sequence>
<keyword evidence="2 7" id="KW-0732">Signal</keyword>
<dbReference type="SUPFAM" id="SSF57625">
    <property type="entry name" value="Invertebrate chitin-binding proteins"/>
    <property type="match status" value="4"/>
</dbReference>
<dbReference type="STRING" id="7176.B0WAB4"/>
<dbReference type="InterPro" id="IPR002557">
    <property type="entry name" value="Chitin-bd_dom"/>
</dbReference>
<feature type="domain" description="Chitin-binding type-2" evidence="8">
    <location>
        <begin position="107"/>
        <end position="167"/>
    </location>
</feature>
<dbReference type="AlphaFoldDB" id="B0WAB4"/>
<accession>B0WAB4</accession>
<dbReference type="PANTHER" id="PTHR23301:SF0">
    <property type="entry name" value="CHITIN-BINDING TYPE-2 DOMAIN-CONTAINING PROTEIN-RELATED"/>
    <property type="match status" value="1"/>
</dbReference>
<evidence type="ECO:0000313" key="9">
    <source>
        <dbReference type="EMBL" id="EDS41004.1"/>
    </source>
</evidence>
<organism>
    <name type="scientific">Culex quinquefasciatus</name>
    <name type="common">Southern house mosquito</name>
    <name type="synonym">Culex pungens</name>
    <dbReference type="NCBI Taxonomy" id="7176"/>
    <lineage>
        <taxon>Eukaryota</taxon>
        <taxon>Metazoa</taxon>
        <taxon>Ecdysozoa</taxon>
        <taxon>Arthropoda</taxon>
        <taxon>Hexapoda</taxon>
        <taxon>Insecta</taxon>
        <taxon>Pterygota</taxon>
        <taxon>Neoptera</taxon>
        <taxon>Endopterygota</taxon>
        <taxon>Diptera</taxon>
        <taxon>Nematocera</taxon>
        <taxon>Culicoidea</taxon>
        <taxon>Culicidae</taxon>
        <taxon>Culicinae</taxon>
        <taxon>Culicini</taxon>
        <taxon>Culex</taxon>
        <taxon>Culex</taxon>
    </lineage>
</organism>
<keyword evidence="11" id="KW-1185">Reference proteome</keyword>
<keyword evidence="5" id="KW-0325">Glycoprotein</keyword>
<feature type="region of interest" description="Disordered" evidence="6">
    <location>
        <begin position="85"/>
        <end position="105"/>
    </location>
</feature>
<dbReference type="GO" id="GO:0008061">
    <property type="term" value="F:chitin binding"/>
    <property type="evidence" value="ECO:0007669"/>
    <property type="project" value="UniProtKB-KW"/>
</dbReference>
<keyword evidence="4" id="KW-1015">Disulfide bond</keyword>
<keyword evidence="1" id="KW-0147">Chitin-binding</keyword>
<dbReference type="eggNOG" id="ENOG502TAXM">
    <property type="taxonomic scope" value="Eukaryota"/>
</dbReference>
<dbReference type="PANTHER" id="PTHR23301">
    <property type="entry name" value="CHITIN BINDING PERITROPHIN-A"/>
    <property type="match status" value="1"/>
</dbReference>
<dbReference type="EMBL" id="DS231870">
    <property type="protein sequence ID" value="EDS41004.1"/>
    <property type="molecule type" value="Genomic_DNA"/>
</dbReference>
<feature type="domain" description="Chitin-binding type-2" evidence="8">
    <location>
        <begin position="25"/>
        <end position="84"/>
    </location>
</feature>
<feature type="signal peptide" evidence="7">
    <location>
        <begin position="1"/>
        <end position="19"/>
    </location>
</feature>
<dbReference type="VEuPathDB" id="VectorBase:CPIJ003966"/>
<evidence type="ECO:0000256" key="5">
    <source>
        <dbReference type="ARBA" id="ARBA00023180"/>
    </source>
</evidence>
<dbReference type="Gene3D" id="2.170.140.10">
    <property type="entry name" value="Chitin binding domain"/>
    <property type="match status" value="3"/>
</dbReference>
<keyword evidence="3" id="KW-0677">Repeat</keyword>
<dbReference type="InterPro" id="IPR036508">
    <property type="entry name" value="Chitin-bd_dom_sf"/>
</dbReference>
<evidence type="ECO:0000256" key="2">
    <source>
        <dbReference type="ARBA" id="ARBA00022729"/>
    </source>
</evidence>
<gene>
    <name evidence="10" type="primary">6035462</name>
    <name evidence="9" type="ORF">CpipJ_CPIJ003966</name>
</gene>
<name>B0WAB4_CULQU</name>
<dbReference type="Pfam" id="PF01607">
    <property type="entry name" value="CBM_14"/>
    <property type="match status" value="4"/>
</dbReference>
<dbReference type="HOGENOM" id="CLU_062693_0_0_1"/>
<dbReference type="EnsemblMetazoa" id="CPIJ003966-RA">
    <property type="protein sequence ID" value="CPIJ003966-PA"/>
    <property type="gene ID" value="CPIJ003966"/>
</dbReference>
<reference evidence="10" key="2">
    <citation type="submission" date="2020-05" db="UniProtKB">
        <authorList>
            <consortium name="EnsemblMetazoa"/>
        </authorList>
    </citation>
    <scope>IDENTIFICATION</scope>
    <source>
        <strain evidence="10">JHB</strain>
    </source>
</reference>
<protein>
    <recommendedName>
        <fullName evidence="8">Chitin-binding type-2 domain-containing protein</fullName>
    </recommendedName>
</protein>
<evidence type="ECO:0000313" key="10">
    <source>
        <dbReference type="EnsemblMetazoa" id="CPIJ003966-PA"/>
    </source>
</evidence>
<evidence type="ECO:0000256" key="7">
    <source>
        <dbReference type="SAM" id="SignalP"/>
    </source>
</evidence>
<evidence type="ECO:0000259" key="8">
    <source>
        <dbReference type="PROSITE" id="PS50940"/>
    </source>
</evidence>
<dbReference type="KEGG" id="cqu:CpipJ_CPIJ003966"/>
<feature type="domain" description="Chitin-binding type-2" evidence="8">
    <location>
        <begin position="237"/>
        <end position="293"/>
    </location>
</feature>
<evidence type="ECO:0000256" key="4">
    <source>
        <dbReference type="ARBA" id="ARBA00023157"/>
    </source>
</evidence>
<dbReference type="SMART" id="SM00494">
    <property type="entry name" value="ChtBD2"/>
    <property type="match status" value="4"/>
</dbReference>
<feature type="chain" id="PRO_5014566594" description="Chitin-binding type-2 domain-containing protein" evidence="7">
    <location>
        <begin position="20"/>
        <end position="294"/>
    </location>
</feature>
<evidence type="ECO:0000256" key="1">
    <source>
        <dbReference type="ARBA" id="ARBA00022669"/>
    </source>
</evidence>
<dbReference type="InParanoid" id="B0WAB4"/>